<sequence length="142" mass="15959">MPEWSLQLKVELETTNMQEVFSMQALVDIYNINGTANKAGTVKNVVEAVLCYDGHTKQALFAVTSLGKQDMILGYTWLKEHNPEINWTTNSANNNPEAAKFPPFMEEEPNLDTIPAPHAPPPGSRFPSKFDHIEAFLEDDHM</sequence>
<name>A0A9P7K698_9AGAR</name>
<organism evidence="1 2">
    <name type="scientific">Asterophora parasitica</name>
    <dbReference type="NCBI Taxonomy" id="117018"/>
    <lineage>
        <taxon>Eukaryota</taxon>
        <taxon>Fungi</taxon>
        <taxon>Dikarya</taxon>
        <taxon>Basidiomycota</taxon>
        <taxon>Agaricomycotina</taxon>
        <taxon>Agaricomycetes</taxon>
        <taxon>Agaricomycetidae</taxon>
        <taxon>Agaricales</taxon>
        <taxon>Tricholomatineae</taxon>
        <taxon>Lyophyllaceae</taxon>
        <taxon>Asterophora</taxon>
    </lineage>
</organism>
<keyword evidence="2" id="KW-1185">Reference proteome</keyword>
<evidence type="ECO:0000313" key="2">
    <source>
        <dbReference type="Proteomes" id="UP000775547"/>
    </source>
</evidence>
<reference evidence="1" key="2">
    <citation type="submission" date="2021-10" db="EMBL/GenBank/DDBJ databases">
        <title>Phylogenomics reveals ancestral predisposition of the termite-cultivated fungus Termitomyces towards a domesticated lifestyle.</title>
        <authorList>
            <person name="Auxier B."/>
            <person name="Grum-Grzhimaylo A."/>
            <person name="Cardenas M.E."/>
            <person name="Lodge J.D."/>
            <person name="Laessoe T."/>
            <person name="Pedersen O."/>
            <person name="Smith M.E."/>
            <person name="Kuyper T.W."/>
            <person name="Franco-Molano E.A."/>
            <person name="Baroni T.J."/>
            <person name="Aanen D.K."/>
        </authorList>
    </citation>
    <scope>NUCLEOTIDE SEQUENCE</scope>
    <source>
        <strain evidence="1">AP01</strain>
        <tissue evidence="1">Mycelium</tissue>
    </source>
</reference>
<evidence type="ECO:0000313" key="1">
    <source>
        <dbReference type="EMBL" id="KAG5636601.1"/>
    </source>
</evidence>
<accession>A0A9P7K698</accession>
<reference evidence="1" key="1">
    <citation type="submission" date="2020-07" db="EMBL/GenBank/DDBJ databases">
        <authorList>
            <person name="Nieuwenhuis M."/>
            <person name="Van De Peppel L.J.J."/>
        </authorList>
    </citation>
    <scope>NUCLEOTIDE SEQUENCE</scope>
    <source>
        <strain evidence="1">AP01</strain>
        <tissue evidence="1">Mycelium</tissue>
    </source>
</reference>
<comment type="caution">
    <text evidence="1">The sequence shown here is derived from an EMBL/GenBank/DDBJ whole genome shotgun (WGS) entry which is preliminary data.</text>
</comment>
<dbReference type="OrthoDB" id="128646at2759"/>
<dbReference type="Proteomes" id="UP000775547">
    <property type="component" value="Unassembled WGS sequence"/>
</dbReference>
<dbReference type="AlphaFoldDB" id="A0A9P7K698"/>
<proteinExistence type="predicted"/>
<gene>
    <name evidence="1" type="ORF">DXG03_004705</name>
</gene>
<dbReference type="Gene3D" id="2.40.70.10">
    <property type="entry name" value="Acid Proteases"/>
    <property type="match status" value="1"/>
</dbReference>
<protein>
    <submittedName>
        <fullName evidence="1">Uncharacterized protein</fullName>
    </submittedName>
</protein>
<dbReference type="InterPro" id="IPR021109">
    <property type="entry name" value="Peptidase_aspartic_dom_sf"/>
</dbReference>
<dbReference type="EMBL" id="JABCKV010002881">
    <property type="protein sequence ID" value="KAG5636601.1"/>
    <property type="molecule type" value="Genomic_DNA"/>
</dbReference>